<feature type="transmembrane region" description="Helical" evidence="1">
    <location>
        <begin position="99"/>
        <end position="121"/>
    </location>
</feature>
<dbReference type="EMBL" id="KQ964661">
    <property type="protein sequence ID" value="KXN67089.1"/>
    <property type="molecule type" value="Genomic_DNA"/>
</dbReference>
<keyword evidence="3" id="KW-1185">Reference proteome</keyword>
<dbReference type="AlphaFoldDB" id="A0A137NWS5"/>
<evidence type="ECO:0000313" key="2">
    <source>
        <dbReference type="EMBL" id="KXN67089.1"/>
    </source>
</evidence>
<dbReference type="Gene3D" id="1.20.1070.10">
    <property type="entry name" value="Rhodopsin 7-helix transmembrane proteins"/>
    <property type="match status" value="1"/>
</dbReference>
<organism evidence="2 3">
    <name type="scientific">Conidiobolus coronatus (strain ATCC 28846 / CBS 209.66 / NRRL 28638)</name>
    <name type="common">Delacroixia coronata</name>
    <dbReference type="NCBI Taxonomy" id="796925"/>
    <lineage>
        <taxon>Eukaryota</taxon>
        <taxon>Fungi</taxon>
        <taxon>Fungi incertae sedis</taxon>
        <taxon>Zoopagomycota</taxon>
        <taxon>Entomophthoromycotina</taxon>
        <taxon>Entomophthoromycetes</taxon>
        <taxon>Entomophthorales</taxon>
        <taxon>Ancylistaceae</taxon>
        <taxon>Conidiobolus</taxon>
    </lineage>
</organism>
<evidence type="ECO:0008006" key="4">
    <source>
        <dbReference type="Google" id="ProtNLM"/>
    </source>
</evidence>
<name>A0A137NWS5_CONC2</name>
<proteinExistence type="predicted"/>
<dbReference type="Proteomes" id="UP000070444">
    <property type="component" value="Unassembled WGS sequence"/>
</dbReference>
<evidence type="ECO:0000256" key="1">
    <source>
        <dbReference type="SAM" id="Phobius"/>
    </source>
</evidence>
<gene>
    <name evidence="2" type="ORF">CONCODRAFT_10906</name>
</gene>
<sequence length="170" mass="18762">MSDNSANYEEIYSNSHPYVFDGFGIFPTASYCFFYPVGLAGLVGSIVAVILLLPPYNLVVFCYIAICVYRRSQSRKAKLELGLDPIKVKREVNSTIIKSLSLIAASLFTSGIYVAIMIASWFNPSILTPATDFIQVIFLGSQMIINATLLLNIQPNLLKGLKSLYGMKTD</sequence>
<protein>
    <recommendedName>
        <fullName evidence="4">G-protein coupled receptors family 1 profile domain-containing protein</fullName>
    </recommendedName>
</protein>
<reference evidence="2 3" key="1">
    <citation type="journal article" date="2015" name="Genome Biol. Evol.">
        <title>Phylogenomic analyses indicate that early fungi evolved digesting cell walls of algal ancestors of land plants.</title>
        <authorList>
            <person name="Chang Y."/>
            <person name="Wang S."/>
            <person name="Sekimoto S."/>
            <person name="Aerts A.L."/>
            <person name="Choi C."/>
            <person name="Clum A."/>
            <person name="LaButti K.M."/>
            <person name="Lindquist E.A."/>
            <person name="Yee Ngan C."/>
            <person name="Ohm R.A."/>
            <person name="Salamov A.A."/>
            <person name="Grigoriev I.V."/>
            <person name="Spatafora J.W."/>
            <person name="Berbee M.L."/>
        </authorList>
    </citation>
    <scope>NUCLEOTIDE SEQUENCE [LARGE SCALE GENOMIC DNA]</scope>
    <source>
        <strain evidence="2 3">NRRL 28638</strain>
    </source>
</reference>
<keyword evidence="1" id="KW-1133">Transmembrane helix</keyword>
<feature type="transmembrane region" description="Helical" evidence="1">
    <location>
        <begin position="133"/>
        <end position="153"/>
    </location>
</feature>
<feature type="transmembrane region" description="Helical" evidence="1">
    <location>
        <begin position="33"/>
        <end position="66"/>
    </location>
</feature>
<keyword evidence="1" id="KW-0472">Membrane</keyword>
<evidence type="ECO:0000313" key="3">
    <source>
        <dbReference type="Proteomes" id="UP000070444"/>
    </source>
</evidence>
<accession>A0A137NWS5</accession>
<keyword evidence="1" id="KW-0812">Transmembrane</keyword>